<accession>A0A6P2TNX1</accession>
<keyword evidence="3" id="KW-0238">DNA-binding</keyword>
<evidence type="ECO:0000256" key="4">
    <source>
        <dbReference type="ARBA" id="ARBA00023172"/>
    </source>
</evidence>
<evidence type="ECO:0000313" key="7">
    <source>
        <dbReference type="Proteomes" id="UP000494274"/>
    </source>
</evidence>
<dbReference type="PANTHER" id="PTHR30349:SF41">
    <property type="entry name" value="INTEGRASE_RECOMBINASE PROTEIN MJ0367-RELATED"/>
    <property type="match status" value="1"/>
</dbReference>
<organism evidence="6 7">
    <name type="scientific">Burkholderia lata (strain ATCC 17760 / DSM 23089 / LMG 22485 / NCIMB 9086 / R18194 / 383)</name>
    <dbReference type="NCBI Taxonomy" id="482957"/>
    <lineage>
        <taxon>Bacteria</taxon>
        <taxon>Pseudomonadati</taxon>
        <taxon>Pseudomonadota</taxon>
        <taxon>Betaproteobacteria</taxon>
        <taxon>Burkholderiales</taxon>
        <taxon>Burkholderiaceae</taxon>
        <taxon>Burkholderia</taxon>
        <taxon>Burkholderia cepacia complex</taxon>
    </lineage>
</organism>
<dbReference type="Gene3D" id="1.10.443.10">
    <property type="entry name" value="Intergrase catalytic core"/>
    <property type="match status" value="1"/>
</dbReference>
<evidence type="ECO:0000256" key="3">
    <source>
        <dbReference type="ARBA" id="ARBA00023125"/>
    </source>
</evidence>
<evidence type="ECO:0000256" key="2">
    <source>
        <dbReference type="ARBA" id="ARBA00022908"/>
    </source>
</evidence>
<dbReference type="CDD" id="cd00796">
    <property type="entry name" value="INT_Rci_Hp1_C"/>
    <property type="match status" value="1"/>
</dbReference>
<sequence>MASPKVRGIQTVEYTNADGQAVEKYRVRVVRKDFKADRYFDDFDEAKEFLALSKVKKGKEIIFKITEEERVKKLAEQTHESRTTDYSFGHFCQLYIEQYVLTRPDDTELQRRNRANILSFLKTIQNTSIPNRYLSPSEKQEMGLEADAVVKVFMKGFDVRQIKAIEMNHYIKARLKKGKKPISVGRELSHIANVFNKLKYFNESLCDLDNPVYKHDRDLLKNRTVKREVYVSDEDEKKLLDGLRAKANQELYKVAKLSLLTAMRRSEILTLNLSQIGENHIQLHHTKSGRPRKVYLTVAARDFVKTLKPVDKSGKLFNYTIAGFDRVFRQFTHDNGLAHVHFHDLRRKNISNLIMKLGAENSVFITEFIGMQSVPKLEELHAASVEHAPTNQPSALKNFGHSWAQTTKGYVNINLDHLLRIATKKPA</sequence>
<gene>
    <name evidence="6" type="ORF">BLA18112_01518</name>
</gene>
<feature type="domain" description="Tyr recombinase" evidence="5">
    <location>
        <begin position="226"/>
        <end position="423"/>
    </location>
</feature>
<dbReference type="InterPro" id="IPR011010">
    <property type="entry name" value="DNA_brk_join_enz"/>
</dbReference>
<dbReference type="SUPFAM" id="SSF56349">
    <property type="entry name" value="DNA breaking-rejoining enzymes"/>
    <property type="match status" value="1"/>
</dbReference>
<dbReference type="GO" id="GO:0015074">
    <property type="term" value="P:DNA integration"/>
    <property type="evidence" value="ECO:0007669"/>
    <property type="project" value="UniProtKB-KW"/>
</dbReference>
<dbReference type="PROSITE" id="PS51898">
    <property type="entry name" value="TYR_RECOMBINASE"/>
    <property type="match status" value="1"/>
</dbReference>
<dbReference type="AlphaFoldDB" id="A0A6P2TNX1"/>
<dbReference type="Pfam" id="PF00589">
    <property type="entry name" value="Phage_integrase"/>
    <property type="match status" value="1"/>
</dbReference>
<keyword evidence="4" id="KW-0233">DNA recombination</keyword>
<proteinExistence type="inferred from homology"/>
<reference evidence="6 7" key="1">
    <citation type="submission" date="2019-09" db="EMBL/GenBank/DDBJ databases">
        <authorList>
            <person name="Depoorter E."/>
        </authorList>
    </citation>
    <scope>NUCLEOTIDE SEQUENCE [LARGE SCALE GENOMIC DNA]</scope>
    <source>
        <strain evidence="6">R-18112</strain>
    </source>
</reference>
<dbReference type="EMBL" id="CABVQI010000004">
    <property type="protein sequence ID" value="VWC65584.1"/>
    <property type="molecule type" value="Genomic_DNA"/>
</dbReference>
<name>A0A6P2TNX1_BURL3</name>
<keyword evidence="2" id="KW-0229">DNA integration</keyword>
<evidence type="ECO:0000313" key="6">
    <source>
        <dbReference type="EMBL" id="VWC65584.1"/>
    </source>
</evidence>
<dbReference type="RefSeq" id="WP_175043149.1">
    <property type="nucleotide sequence ID" value="NZ_CABVQI010000004.1"/>
</dbReference>
<dbReference type="InterPro" id="IPR013762">
    <property type="entry name" value="Integrase-like_cat_sf"/>
</dbReference>
<evidence type="ECO:0000259" key="5">
    <source>
        <dbReference type="PROSITE" id="PS51898"/>
    </source>
</evidence>
<dbReference type="GO" id="GO:0003677">
    <property type="term" value="F:DNA binding"/>
    <property type="evidence" value="ECO:0007669"/>
    <property type="project" value="UniProtKB-KW"/>
</dbReference>
<dbReference type="GO" id="GO:0006310">
    <property type="term" value="P:DNA recombination"/>
    <property type="evidence" value="ECO:0007669"/>
    <property type="project" value="UniProtKB-KW"/>
</dbReference>
<dbReference type="InterPro" id="IPR002104">
    <property type="entry name" value="Integrase_catalytic"/>
</dbReference>
<dbReference type="Proteomes" id="UP000494274">
    <property type="component" value="Unassembled WGS sequence"/>
</dbReference>
<comment type="similarity">
    <text evidence="1">Belongs to the 'phage' integrase family.</text>
</comment>
<dbReference type="PANTHER" id="PTHR30349">
    <property type="entry name" value="PHAGE INTEGRASE-RELATED"/>
    <property type="match status" value="1"/>
</dbReference>
<protein>
    <submittedName>
        <fullName evidence="6">Phage integrase family protein</fullName>
    </submittedName>
</protein>
<dbReference type="InterPro" id="IPR050090">
    <property type="entry name" value="Tyrosine_recombinase_XerCD"/>
</dbReference>
<evidence type="ECO:0000256" key="1">
    <source>
        <dbReference type="ARBA" id="ARBA00008857"/>
    </source>
</evidence>